<organism evidence="1 2">
    <name type="scientific">Dreissena polymorpha</name>
    <name type="common">Zebra mussel</name>
    <name type="synonym">Mytilus polymorpha</name>
    <dbReference type="NCBI Taxonomy" id="45954"/>
    <lineage>
        <taxon>Eukaryota</taxon>
        <taxon>Metazoa</taxon>
        <taxon>Spiralia</taxon>
        <taxon>Lophotrochozoa</taxon>
        <taxon>Mollusca</taxon>
        <taxon>Bivalvia</taxon>
        <taxon>Autobranchia</taxon>
        <taxon>Heteroconchia</taxon>
        <taxon>Euheterodonta</taxon>
        <taxon>Imparidentia</taxon>
        <taxon>Neoheterodontei</taxon>
        <taxon>Myida</taxon>
        <taxon>Dreissenoidea</taxon>
        <taxon>Dreissenidae</taxon>
        <taxon>Dreissena</taxon>
    </lineage>
</organism>
<protein>
    <submittedName>
        <fullName evidence="1">Uncharacterized protein</fullName>
    </submittedName>
</protein>
<accession>A0A9D4RUZ7</accession>
<dbReference type="Proteomes" id="UP000828390">
    <property type="component" value="Unassembled WGS sequence"/>
</dbReference>
<reference evidence="1" key="1">
    <citation type="journal article" date="2019" name="bioRxiv">
        <title>The Genome of the Zebra Mussel, Dreissena polymorpha: A Resource for Invasive Species Research.</title>
        <authorList>
            <person name="McCartney M.A."/>
            <person name="Auch B."/>
            <person name="Kono T."/>
            <person name="Mallez S."/>
            <person name="Zhang Y."/>
            <person name="Obille A."/>
            <person name="Becker A."/>
            <person name="Abrahante J.E."/>
            <person name="Garbe J."/>
            <person name="Badalamenti J.P."/>
            <person name="Herman A."/>
            <person name="Mangelson H."/>
            <person name="Liachko I."/>
            <person name="Sullivan S."/>
            <person name="Sone E.D."/>
            <person name="Koren S."/>
            <person name="Silverstein K.A.T."/>
            <person name="Beckman K.B."/>
            <person name="Gohl D.M."/>
        </authorList>
    </citation>
    <scope>NUCLEOTIDE SEQUENCE</scope>
    <source>
        <strain evidence="1">Duluth1</strain>
        <tissue evidence="1">Whole animal</tissue>
    </source>
</reference>
<reference evidence="1" key="2">
    <citation type="submission" date="2020-11" db="EMBL/GenBank/DDBJ databases">
        <authorList>
            <person name="McCartney M.A."/>
            <person name="Auch B."/>
            <person name="Kono T."/>
            <person name="Mallez S."/>
            <person name="Becker A."/>
            <person name="Gohl D.M."/>
            <person name="Silverstein K.A.T."/>
            <person name="Koren S."/>
            <person name="Bechman K.B."/>
            <person name="Herman A."/>
            <person name="Abrahante J.E."/>
            <person name="Garbe J."/>
        </authorList>
    </citation>
    <scope>NUCLEOTIDE SEQUENCE</scope>
    <source>
        <strain evidence="1">Duluth1</strain>
        <tissue evidence="1">Whole animal</tissue>
    </source>
</reference>
<evidence type="ECO:0000313" key="2">
    <source>
        <dbReference type="Proteomes" id="UP000828390"/>
    </source>
</evidence>
<evidence type="ECO:0000313" key="1">
    <source>
        <dbReference type="EMBL" id="KAH3879602.1"/>
    </source>
</evidence>
<proteinExistence type="predicted"/>
<keyword evidence="2" id="KW-1185">Reference proteome</keyword>
<gene>
    <name evidence="1" type="ORF">DPMN_003507</name>
</gene>
<dbReference type="AlphaFoldDB" id="A0A9D4RUZ7"/>
<sequence>MHSVQGLNAWTKCMCVKCGIKCMCVKCGIKCMCIKCGIKCMCIKCGTKCMCSVQGLNAYKHSVQGLNAFELSVSQSAKNQSLQYLETSKRSHDRLFFHDASREID</sequence>
<name>A0A9D4RUZ7_DREPO</name>
<comment type="caution">
    <text evidence="1">The sequence shown here is derived from an EMBL/GenBank/DDBJ whole genome shotgun (WGS) entry which is preliminary data.</text>
</comment>
<dbReference type="EMBL" id="JAIWYP010000001">
    <property type="protein sequence ID" value="KAH3879602.1"/>
    <property type="molecule type" value="Genomic_DNA"/>
</dbReference>